<feature type="region of interest" description="Disordered" evidence="4">
    <location>
        <begin position="307"/>
        <end position="337"/>
    </location>
</feature>
<evidence type="ECO:0000313" key="5">
    <source>
        <dbReference type="EMBL" id="JAS54647.1"/>
    </source>
</evidence>
<feature type="compositionally biased region" description="Basic and acidic residues" evidence="4">
    <location>
        <begin position="700"/>
        <end position="751"/>
    </location>
</feature>
<feature type="compositionally biased region" description="Basic and acidic residues" evidence="4">
    <location>
        <begin position="420"/>
        <end position="449"/>
    </location>
</feature>
<feature type="compositionally biased region" description="Basic and acidic residues" evidence="4">
    <location>
        <begin position="1041"/>
        <end position="1061"/>
    </location>
</feature>
<name>A0A1B6FWR8_9HEMI</name>
<proteinExistence type="predicted"/>
<dbReference type="CDD" id="cd01629">
    <property type="entry name" value="HAD_EP"/>
    <property type="match status" value="1"/>
</dbReference>
<feature type="compositionally biased region" description="Basic and acidic residues" evidence="4">
    <location>
        <begin position="910"/>
        <end position="942"/>
    </location>
</feature>
<evidence type="ECO:0000256" key="2">
    <source>
        <dbReference type="ARBA" id="ARBA00022801"/>
    </source>
</evidence>
<dbReference type="SFLD" id="SFLDF00044">
    <property type="entry name" value="enolase-phosphatase"/>
    <property type="match status" value="1"/>
</dbReference>
<dbReference type="Gene3D" id="1.10.720.60">
    <property type="match status" value="1"/>
</dbReference>
<evidence type="ECO:0000256" key="1">
    <source>
        <dbReference type="ARBA" id="ARBA00022605"/>
    </source>
</evidence>
<dbReference type="PANTHER" id="PTHR20371">
    <property type="entry name" value="ENOLASE-PHOSPHATASE E1"/>
    <property type="match status" value="1"/>
</dbReference>
<feature type="compositionally biased region" description="Polar residues" evidence="4">
    <location>
        <begin position="611"/>
        <end position="621"/>
    </location>
</feature>
<sequence length="1074" mass="119114">MCSIKRDNNSIVLSALHIILDIEGTTSSICFVKDVLFPYVRNHLEEHLDKNWETSVVQEIVQNLKAQAKDDEEKKVEGVIAIPDSQDKQTVLQAVINNVKWQMDNDRKTKCLKDLQGLIMEEGYKRGELKGHVYDDVEPSLKSWAEDNRSVYIYSSGSVNAQKLLFGHSEKGDLLPLIKGHFDTAVGMKGDAASYKKILEEISCNATDVAFFTDVPTEARAAKDKGITAILLSREGNAPLTDADKAEFPVITSFTEIEFENNCKKRKMCSETDVTIENKQVTNCAVSLEGGSEPNDPNLKSNDDVEMMEVEESSTTEDSSIEQKVELKEEKKAELEEEKRVELGEEKKVELGEEKKVELGKELKVENGVQELNCKENDDTSKHDNIKIVEDGSETVTENTNTNIEPVLNINEKGVEIVNKDKIEETSVVKDDLSNTEINSERSENKMEDESSENPVEASAEDSKVNVENISENQGQSELKEEKMGKPSEKNIETLEGDSKEKSEIGVEANCGSELKLEKNTSEGKVETHEDKLKENCDNKSEDSCRTESNEDKGLCEDETSEEHLTTIEKESKDNTDNLILNSVPSGTNISTKSLQEKERAEIADVESNADKTNIASTETSLLKADKEDKSQSAIAITQESVSHEKNTENQTENNIEFTKDDINKPSPENPSTVHEKLTEKKDLDSQENILTSNSSKEQSTSEKDSRINNEDVKIEEPMEVEPRVELETKSQEDMAVKDSDGSVEVEKSCDSMEDESTSELKTESHNSESLEEDSELKSSESKKEPEMDSAKSPIEKSKLEPIQDKSNADCKSDLKMEESTLSEIVPDKNQKTLISENETVNVEIKKATSENSLAIMSDNVNNTQMDCETKQIVTEGKQKGACIEDCKTRINGDSDELMETESQTNTVVSEKKENLGEKCKDTDDKVKESEDELEKLSDETKSNTTCANVLSNETFSNKEELKTETKVAPLAENNKLNAESNGLAKENEETGVKTNVISPSHQTTLDEQVSVNGTGKSEVGNVSNGNAVESQLNGSSSPDVKQEISNDNDVKPIEGKKCDSTENSTPMETVVEA</sequence>
<evidence type="ECO:0008006" key="6">
    <source>
        <dbReference type="Google" id="ProtNLM"/>
    </source>
</evidence>
<feature type="compositionally biased region" description="Basic and acidic residues" evidence="4">
    <location>
        <begin position="515"/>
        <end position="576"/>
    </location>
</feature>
<keyword evidence="2" id="KW-0378">Hydrolase</keyword>
<feature type="compositionally biased region" description="Basic and acidic residues" evidence="4">
    <location>
        <begin position="321"/>
        <end position="337"/>
    </location>
</feature>
<dbReference type="PANTHER" id="PTHR20371:SF1">
    <property type="entry name" value="ENOLASE-PHOSPHATASE E1"/>
    <property type="match status" value="1"/>
</dbReference>
<dbReference type="NCBIfam" id="TIGR01691">
    <property type="entry name" value="enolase-ppase"/>
    <property type="match status" value="1"/>
</dbReference>
<evidence type="ECO:0000256" key="3">
    <source>
        <dbReference type="ARBA" id="ARBA00023167"/>
    </source>
</evidence>
<feature type="compositionally biased region" description="Polar residues" evidence="4">
    <location>
        <begin position="466"/>
        <end position="477"/>
    </location>
</feature>
<feature type="region of interest" description="Disordered" evidence="4">
    <location>
        <begin position="420"/>
        <end position="812"/>
    </location>
</feature>
<reference evidence="5" key="1">
    <citation type="submission" date="2015-11" db="EMBL/GenBank/DDBJ databases">
        <title>De novo transcriptome assembly of four potential Pierce s Disease insect vectors from Arizona vineyards.</title>
        <authorList>
            <person name="Tassone E.E."/>
        </authorList>
    </citation>
    <scope>NUCLEOTIDE SEQUENCE</scope>
</reference>
<dbReference type="AlphaFoldDB" id="A0A1B6FWR8"/>
<dbReference type="SFLD" id="SFLDG01133">
    <property type="entry name" value="C1.5.4:_Enolase-phosphatase_Li"/>
    <property type="match status" value="1"/>
</dbReference>
<feature type="region of interest" description="Disordered" evidence="4">
    <location>
        <begin position="898"/>
        <end position="944"/>
    </location>
</feature>
<feature type="compositionally biased region" description="Basic and acidic residues" evidence="4">
    <location>
        <begin position="759"/>
        <end position="769"/>
    </location>
</feature>
<dbReference type="InterPro" id="IPR023214">
    <property type="entry name" value="HAD_sf"/>
</dbReference>
<gene>
    <name evidence="5" type="ORF">g.33830</name>
</gene>
<accession>A0A1B6FWR8</accession>
<feature type="region of interest" description="Disordered" evidence="4">
    <location>
        <begin position="967"/>
        <end position="1074"/>
    </location>
</feature>
<feature type="compositionally biased region" description="Polar residues" evidence="4">
    <location>
        <begin position="577"/>
        <end position="594"/>
    </location>
</feature>
<dbReference type="SFLD" id="SFLDS00003">
    <property type="entry name" value="Haloacid_Dehalogenase"/>
    <property type="match status" value="1"/>
</dbReference>
<dbReference type="InterPro" id="IPR023943">
    <property type="entry name" value="Enolase-ppase_E1"/>
</dbReference>
<protein>
    <recommendedName>
        <fullName evidence="6">Enolase-phosphatase E1</fullName>
    </recommendedName>
</protein>
<keyword evidence="1" id="KW-0028">Amino-acid biosynthesis</keyword>
<feature type="compositionally biased region" description="Basic and acidic residues" evidence="4">
    <location>
        <begin position="478"/>
        <end position="505"/>
    </location>
</feature>
<dbReference type="GO" id="GO:0000287">
    <property type="term" value="F:magnesium ion binding"/>
    <property type="evidence" value="ECO:0007669"/>
    <property type="project" value="InterPro"/>
</dbReference>
<keyword evidence="3" id="KW-0486">Methionine biosynthesis</keyword>
<feature type="compositionally biased region" description="Polar residues" evidence="4">
    <location>
        <begin position="993"/>
        <end position="1040"/>
    </location>
</feature>
<dbReference type="GO" id="GO:0019509">
    <property type="term" value="P:L-methionine salvage from methylthioadenosine"/>
    <property type="evidence" value="ECO:0007669"/>
    <property type="project" value="InterPro"/>
</dbReference>
<dbReference type="SUPFAM" id="SSF56784">
    <property type="entry name" value="HAD-like"/>
    <property type="match status" value="1"/>
</dbReference>
<dbReference type="Gene3D" id="3.40.50.1000">
    <property type="entry name" value="HAD superfamily/HAD-like"/>
    <property type="match status" value="1"/>
</dbReference>
<dbReference type="SFLD" id="SFLDG01129">
    <property type="entry name" value="C1.5:_HAD__Beta-PGM__Phosphata"/>
    <property type="match status" value="1"/>
</dbReference>
<evidence type="ECO:0000256" key="4">
    <source>
        <dbReference type="SAM" id="MobiDB-lite"/>
    </source>
</evidence>
<dbReference type="EMBL" id="GECZ01015122">
    <property type="protein sequence ID" value="JAS54647.1"/>
    <property type="molecule type" value="Transcribed_RNA"/>
</dbReference>
<organism evidence="5">
    <name type="scientific">Cuerna arida</name>
    <dbReference type="NCBI Taxonomy" id="1464854"/>
    <lineage>
        <taxon>Eukaryota</taxon>
        <taxon>Metazoa</taxon>
        <taxon>Ecdysozoa</taxon>
        <taxon>Arthropoda</taxon>
        <taxon>Hexapoda</taxon>
        <taxon>Insecta</taxon>
        <taxon>Pterygota</taxon>
        <taxon>Neoptera</taxon>
        <taxon>Paraneoptera</taxon>
        <taxon>Hemiptera</taxon>
        <taxon>Auchenorrhyncha</taxon>
        <taxon>Membracoidea</taxon>
        <taxon>Cicadellidae</taxon>
        <taxon>Cicadellinae</taxon>
        <taxon>Proconiini</taxon>
        <taxon>Cuerna</taxon>
    </lineage>
</organism>
<feature type="compositionally biased region" description="Basic and acidic residues" evidence="4">
    <location>
        <begin position="674"/>
        <end position="685"/>
    </location>
</feature>
<dbReference type="InterPro" id="IPR036412">
    <property type="entry name" value="HAD-like_sf"/>
</dbReference>
<feature type="compositionally biased region" description="Polar residues" evidence="4">
    <location>
        <begin position="687"/>
        <end position="699"/>
    </location>
</feature>
<feature type="compositionally biased region" description="Basic and acidic residues" evidence="4">
    <location>
        <begin position="776"/>
        <end position="812"/>
    </location>
</feature>
<dbReference type="GO" id="GO:0043874">
    <property type="term" value="F:acireductone synthase activity"/>
    <property type="evidence" value="ECO:0007669"/>
    <property type="project" value="InterPro"/>
</dbReference>
<feature type="compositionally biased region" description="Polar residues" evidence="4">
    <location>
        <begin position="632"/>
        <end position="641"/>
    </location>
</feature>